<gene>
    <name evidence="2" type="ORF">NSPWAT_1532</name>
</gene>
<feature type="transmembrane region" description="Helical" evidence="1">
    <location>
        <begin position="73"/>
        <end position="90"/>
    </location>
</feature>
<keyword evidence="1" id="KW-1133">Transmembrane helix</keyword>
<dbReference type="CDD" id="cd12105">
    <property type="entry name" value="HmuY"/>
    <property type="match status" value="1"/>
</dbReference>
<sequence length="303" mass="34898">MQNVCRLPFLNLKNLNDCRSKTIIPILPGGKKAILIFNIEIEGEIGKTRCQFSPFQTRTLWYNAIMNTTLKTFLILIGATVFFNFMFYFLSSNIEDFENLPLPPKKVERYKTDYPLIKVDAQSRDNWALLDFSTGNVVRMDDMEKDVNRLQKLDWDLAFQRTKIVTNGGVTNPKGNVQVKNLGQIEFNQVAQVPASRADFKKDDRGWGGSIVNKALVDWYIYRTRTHNVESKKDVYLIDTGDGFVKLKIINYYCERPESDCKSMMCTRDEAACLTLEYQFIPNDEQTFSPPPSQQPQTAQVTH</sequence>
<keyword evidence="3" id="KW-1185">Reference proteome</keyword>
<reference evidence="2 3" key="1">
    <citation type="submission" date="2022-09" db="EMBL/GenBank/DDBJ databases">
        <authorList>
            <person name="Kop L."/>
        </authorList>
    </citation>
    <scope>NUCLEOTIDE SEQUENCE [LARGE SCALE GENOMIC DNA]</scope>
    <source>
        <strain evidence="2 3">347</strain>
    </source>
</reference>
<evidence type="ECO:0000313" key="2">
    <source>
        <dbReference type="EMBL" id="CAI2718391.1"/>
    </source>
</evidence>
<organism evidence="2 3">
    <name type="scientific">Nitrospina watsonii</name>
    <dbReference type="NCBI Taxonomy" id="1323948"/>
    <lineage>
        <taxon>Bacteria</taxon>
        <taxon>Pseudomonadati</taxon>
        <taxon>Nitrospinota/Tectimicrobiota group</taxon>
        <taxon>Nitrospinota</taxon>
        <taxon>Nitrospinia</taxon>
        <taxon>Nitrospinales</taxon>
        <taxon>Nitrospinaceae</taxon>
        <taxon>Nitrospina</taxon>
    </lineage>
</organism>
<dbReference type="EMBL" id="OX336137">
    <property type="protein sequence ID" value="CAI2718391.1"/>
    <property type="molecule type" value="Genomic_DNA"/>
</dbReference>
<proteinExistence type="predicted"/>
<accession>A0ABM9HDT5</accession>
<dbReference type="Proteomes" id="UP001157733">
    <property type="component" value="Chromosome"/>
</dbReference>
<evidence type="ECO:0000256" key="1">
    <source>
        <dbReference type="SAM" id="Phobius"/>
    </source>
</evidence>
<evidence type="ECO:0000313" key="3">
    <source>
        <dbReference type="Proteomes" id="UP001157733"/>
    </source>
</evidence>
<dbReference type="InterPro" id="IPR025921">
    <property type="entry name" value="HmuY"/>
</dbReference>
<keyword evidence="1" id="KW-0812">Transmembrane</keyword>
<protein>
    <submittedName>
        <fullName evidence="2">Uncharacterized protein</fullName>
    </submittedName>
</protein>
<dbReference type="Pfam" id="PF14064">
    <property type="entry name" value="HmuY"/>
    <property type="match status" value="1"/>
</dbReference>
<keyword evidence="1" id="KW-0472">Membrane</keyword>
<name>A0ABM9HDT5_9BACT</name>